<name>A0AA46DH05_9BURK</name>
<dbReference type="AlphaFoldDB" id="A0AA46DH05"/>
<dbReference type="PANTHER" id="PTHR35564">
    <property type="match status" value="1"/>
</dbReference>
<dbReference type="PANTHER" id="PTHR35564:SF4">
    <property type="entry name" value="CYTOPLASMIC PROTEIN"/>
    <property type="match status" value="1"/>
</dbReference>
<evidence type="ECO:0000313" key="1">
    <source>
        <dbReference type="EMBL" id="TCP09779.1"/>
    </source>
</evidence>
<dbReference type="NCBIfam" id="TIGR03347">
    <property type="entry name" value="VI_chp_1"/>
    <property type="match status" value="1"/>
</dbReference>
<dbReference type="EMBL" id="SLXF01000001">
    <property type="protein sequence ID" value="TCP09779.1"/>
    <property type="molecule type" value="Genomic_DNA"/>
</dbReference>
<sequence length="362" mass="40835">MGAPMRKPRDPVKLWQALAQAPYRHDFYWAMRSIECCFPHKPRLGTAQRPVDEPVRLGQEPALDFAPASLSRFMPPEGSRPARMEVRFFGLFGPNGPLPLHLTDHARERILHHDDRSFARFADVFHHRLLLLFYRAWAQAQPTVGLDRPEDDRFGTYVGALFGLGTPALRGRDALPDHAKLHHAGLLVRQVRNAEGLQALLRSYFRLPVRVEQFVGHWMALPPHQRTRLQRDAATGNQLARGAVLGRRVWDRQHKFRIHVGPLTLAQYLDFLPPGRALPPLLAAVRQYVGFELDWDVRLVLAAAEVPQARLGRHSRLGWTTWAGRRAAGTGGPALVLQPDRPRRALRAAANDPGPQARHVAA</sequence>
<gene>
    <name evidence="1" type="ORF">EV676_101358</name>
</gene>
<dbReference type="Pfam" id="PF06996">
    <property type="entry name" value="T6SS_TssG"/>
    <property type="match status" value="1"/>
</dbReference>
<organism evidence="1 2">
    <name type="scientific">Caldimonas thermodepolymerans</name>
    <dbReference type="NCBI Taxonomy" id="215580"/>
    <lineage>
        <taxon>Bacteria</taxon>
        <taxon>Pseudomonadati</taxon>
        <taxon>Pseudomonadota</taxon>
        <taxon>Betaproteobacteria</taxon>
        <taxon>Burkholderiales</taxon>
        <taxon>Sphaerotilaceae</taxon>
        <taxon>Caldimonas</taxon>
    </lineage>
</organism>
<dbReference type="InterPro" id="IPR010732">
    <property type="entry name" value="T6SS_TssG-like"/>
</dbReference>
<reference evidence="1 2" key="1">
    <citation type="submission" date="2019-03" db="EMBL/GenBank/DDBJ databases">
        <title>Genomic Encyclopedia of Type Strains, Phase IV (KMG-IV): sequencing the most valuable type-strain genomes for metagenomic binning, comparative biology and taxonomic classification.</title>
        <authorList>
            <person name="Goeker M."/>
        </authorList>
    </citation>
    <scope>NUCLEOTIDE SEQUENCE [LARGE SCALE GENOMIC DNA]</scope>
    <source>
        <strain evidence="1 2">DSM 15264</strain>
    </source>
</reference>
<proteinExistence type="predicted"/>
<evidence type="ECO:0000313" key="2">
    <source>
        <dbReference type="Proteomes" id="UP000294772"/>
    </source>
</evidence>
<accession>A0AA46DH05</accession>
<protein>
    <submittedName>
        <fullName evidence="1">Type VI secretion system protein ImpH</fullName>
    </submittedName>
</protein>
<comment type="caution">
    <text evidence="1">The sequence shown here is derived from an EMBL/GenBank/DDBJ whole genome shotgun (WGS) entry which is preliminary data.</text>
</comment>
<dbReference type="Proteomes" id="UP000294772">
    <property type="component" value="Unassembled WGS sequence"/>
</dbReference>